<dbReference type="AlphaFoldDB" id="A0A099F7V3"/>
<reference evidence="2 4" key="3">
    <citation type="submission" date="2016-10" db="EMBL/GenBank/DDBJ databases">
        <authorList>
            <person name="de Groot N.N."/>
        </authorList>
    </citation>
    <scope>NUCLEOTIDE SEQUENCE [LARGE SCALE GENOMIC DNA]</scope>
    <source>
        <strain evidence="2 4">CGMCC 1.6117</strain>
    </source>
</reference>
<dbReference type="STRING" id="376733.SAMN04487972_101227"/>
<evidence type="ECO:0000313" key="2">
    <source>
        <dbReference type="EMBL" id="SFA39010.1"/>
    </source>
</evidence>
<protein>
    <submittedName>
        <fullName evidence="1">Uncharacterized protein</fullName>
    </submittedName>
</protein>
<organism evidence="1 3">
    <name type="scientific">Paracoccus halophilus</name>
    <dbReference type="NCBI Taxonomy" id="376733"/>
    <lineage>
        <taxon>Bacteria</taxon>
        <taxon>Pseudomonadati</taxon>
        <taxon>Pseudomonadota</taxon>
        <taxon>Alphaproteobacteria</taxon>
        <taxon>Rhodobacterales</taxon>
        <taxon>Paracoccaceae</taxon>
        <taxon>Paracoccus</taxon>
    </lineage>
</organism>
<dbReference type="Proteomes" id="UP000029846">
    <property type="component" value="Unassembled WGS sequence"/>
</dbReference>
<evidence type="ECO:0000313" key="3">
    <source>
        <dbReference type="Proteomes" id="UP000029846"/>
    </source>
</evidence>
<reference evidence="1 3" key="1">
    <citation type="submission" date="2014-09" db="EMBL/GenBank/DDBJ databases">
        <authorList>
            <person name="McGinnis J.M."/>
            <person name="Wolfgang W.J."/>
        </authorList>
    </citation>
    <scope>NUCLEOTIDE SEQUENCE [LARGE SCALE GENOMIC DNA]</scope>
    <source>
        <strain evidence="1 3">JCM 14014</strain>
    </source>
</reference>
<gene>
    <name evidence="1" type="ORF">IT41_01455</name>
    <name evidence="2" type="ORF">SAMN04487972_101227</name>
</gene>
<reference evidence="1 3" key="2">
    <citation type="submission" date="2014-10" db="EMBL/GenBank/DDBJ databases">
        <title>Paracoccus sanguinis sp. nov., isolated from clinical specimens of New York State patients.</title>
        <authorList>
            <person name="Mingle L.A."/>
            <person name="Cole J.A."/>
            <person name="Lapierre P."/>
            <person name="Musser K.A."/>
        </authorList>
    </citation>
    <scope>NUCLEOTIDE SEQUENCE [LARGE SCALE GENOMIC DNA]</scope>
    <source>
        <strain evidence="1 3">JCM 14014</strain>
    </source>
</reference>
<accession>A0A099F7V3</accession>
<dbReference type="RefSeq" id="WP_036738226.1">
    <property type="nucleotide sequence ID" value="NZ_FOJO01000001.1"/>
</dbReference>
<proteinExistence type="predicted"/>
<dbReference type="EMBL" id="FOJO01000001">
    <property type="protein sequence ID" value="SFA39010.1"/>
    <property type="molecule type" value="Genomic_DNA"/>
</dbReference>
<evidence type="ECO:0000313" key="1">
    <source>
        <dbReference type="EMBL" id="KGJ06336.1"/>
    </source>
</evidence>
<dbReference type="Proteomes" id="UP000182312">
    <property type="component" value="Unassembled WGS sequence"/>
</dbReference>
<dbReference type="EMBL" id="JRKN01000002">
    <property type="protein sequence ID" value="KGJ06336.1"/>
    <property type="molecule type" value="Genomic_DNA"/>
</dbReference>
<keyword evidence="3" id="KW-1185">Reference proteome</keyword>
<sequence>MSHQADDQNRPDAVAAGIEALSTGLSALANPKGAARDAKEAASDLLAKSFANLAAFVPAK</sequence>
<name>A0A099F7V3_9RHOB</name>
<evidence type="ECO:0000313" key="4">
    <source>
        <dbReference type="Proteomes" id="UP000182312"/>
    </source>
</evidence>